<gene>
    <name evidence="3" type="ORF">PR048_007425</name>
</gene>
<evidence type="ECO:0000313" key="4">
    <source>
        <dbReference type="Proteomes" id="UP001159363"/>
    </source>
</evidence>
<evidence type="ECO:0000313" key="3">
    <source>
        <dbReference type="EMBL" id="KAJ8887941.1"/>
    </source>
</evidence>
<keyword evidence="2" id="KW-1133">Transmembrane helix</keyword>
<evidence type="ECO:0000256" key="1">
    <source>
        <dbReference type="SAM" id="MobiDB-lite"/>
    </source>
</evidence>
<keyword evidence="2" id="KW-0472">Membrane</keyword>
<feature type="transmembrane region" description="Helical" evidence="2">
    <location>
        <begin position="21"/>
        <end position="53"/>
    </location>
</feature>
<feature type="region of interest" description="Disordered" evidence="1">
    <location>
        <begin position="263"/>
        <end position="305"/>
    </location>
</feature>
<feature type="compositionally biased region" description="Basic and acidic residues" evidence="1">
    <location>
        <begin position="283"/>
        <end position="305"/>
    </location>
</feature>
<evidence type="ECO:0000256" key="2">
    <source>
        <dbReference type="SAM" id="Phobius"/>
    </source>
</evidence>
<feature type="compositionally biased region" description="Polar residues" evidence="1">
    <location>
        <begin position="263"/>
        <end position="275"/>
    </location>
</feature>
<feature type="transmembrane region" description="Helical" evidence="2">
    <location>
        <begin position="65"/>
        <end position="86"/>
    </location>
</feature>
<name>A0ABQ9HU74_9NEOP</name>
<organism evidence="3 4">
    <name type="scientific">Dryococelus australis</name>
    <dbReference type="NCBI Taxonomy" id="614101"/>
    <lineage>
        <taxon>Eukaryota</taxon>
        <taxon>Metazoa</taxon>
        <taxon>Ecdysozoa</taxon>
        <taxon>Arthropoda</taxon>
        <taxon>Hexapoda</taxon>
        <taxon>Insecta</taxon>
        <taxon>Pterygota</taxon>
        <taxon>Neoptera</taxon>
        <taxon>Polyneoptera</taxon>
        <taxon>Phasmatodea</taxon>
        <taxon>Verophasmatodea</taxon>
        <taxon>Anareolatae</taxon>
        <taxon>Phasmatidae</taxon>
        <taxon>Eurycanthinae</taxon>
        <taxon>Dryococelus</taxon>
    </lineage>
</organism>
<keyword evidence="4" id="KW-1185">Reference proteome</keyword>
<protein>
    <submittedName>
        <fullName evidence="3">Uncharacterized protein</fullName>
    </submittedName>
</protein>
<proteinExistence type="predicted"/>
<sequence>MASSWQSTTTTKLRVRANKHGLGALELAFPCVTCSFVVIVLLLCFCCCPLLLYRLRGEIGYNYLALLYFMLGLVVFGVVGESLLIARRRGRLSCRRDVEKARPSFSSAASDDRGALRDQSVVKAPLCHVHRPRPTGPPPAYDFITSSKPPRTVQPVATQVKSANTITLDSKTPTKSVDVKAINKNADVKKMTTNWNNKTTNNMDVKTTMSLVKTENVGSKTTDNNVDIIATSKNADVKSVTNDVNINVNMNTDIQISNTLDSITTTKNEEMQASTEDGDINMTDEKSDGDPTSKDADVSLKDDTT</sequence>
<dbReference type="Proteomes" id="UP001159363">
    <property type="component" value="Chromosome 3"/>
</dbReference>
<comment type="caution">
    <text evidence="3">The sequence shown here is derived from an EMBL/GenBank/DDBJ whole genome shotgun (WGS) entry which is preliminary data.</text>
</comment>
<accession>A0ABQ9HU74</accession>
<dbReference type="EMBL" id="JARBHB010000003">
    <property type="protein sequence ID" value="KAJ8887941.1"/>
    <property type="molecule type" value="Genomic_DNA"/>
</dbReference>
<reference evidence="3 4" key="1">
    <citation type="submission" date="2023-02" db="EMBL/GenBank/DDBJ databases">
        <title>LHISI_Scaffold_Assembly.</title>
        <authorList>
            <person name="Stuart O.P."/>
            <person name="Cleave R."/>
            <person name="Magrath M.J.L."/>
            <person name="Mikheyev A.S."/>
        </authorList>
    </citation>
    <scope>NUCLEOTIDE SEQUENCE [LARGE SCALE GENOMIC DNA]</scope>
    <source>
        <strain evidence="3">Daus_M_001</strain>
        <tissue evidence="3">Leg muscle</tissue>
    </source>
</reference>
<keyword evidence="2" id="KW-0812">Transmembrane</keyword>